<keyword evidence="2" id="KW-1185">Reference proteome</keyword>
<evidence type="ECO:0008006" key="3">
    <source>
        <dbReference type="Google" id="ProtNLM"/>
    </source>
</evidence>
<dbReference type="InParanoid" id="A0A2H3EM80"/>
<sequence length="68" mass="7553">RVSILSVLTIDSIIVHDVIPGSVTSLHFLEFLRKCIPLMNPYPGSQSILLLNNCNIHCAEEIHALVED</sequence>
<gene>
    <name evidence="1" type="ORF">ARMGADRAFT_880772</name>
</gene>
<accession>A0A2H3EM80</accession>
<feature type="non-terminal residue" evidence="1">
    <location>
        <position position="68"/>
    </location>
</feature>
<organism evidence="1 2">
    <name type="scientific">Armillaria gallica</name>
    <name type="common">Bulbous honey fungus</name>
    <name type="synonym">Armillaria bulbosa</name>
    <dbReference type="NCBI Taxonomy" id="47427"/>
    <lineage>
        <taxon>Eukaryota</taxon>
        <taxon>Fungi</taxon>
        <taxon>Dikarya</taxon>
        <taxon>Basidiomycota</taxon>
        <taxon>Agaricomycotina</taxon>
        <taxon>Agaricomycetes</taxon>
        <taxon>Agaricomycetidae</taxon>
        <taxon>Agaricales</taxon>
        <taxon>Marasmiineae</taxon>
        <taxon>Physalacriaceae</taxon>
        <taxon>Armillaria</taxon>
    </lineage>
</organism>
<name>A0A2H3EM80_ARMGA</name>
<reference evidence="2" key="1">
    <citation type="journal article" date="2017" name="Nat. Ecol. Evol.">
        <title>Genome expansion and lineage-specific genetic innovations in the forest pathogenic fungi Armillaria.</title>
        <authorList>
            <person name="Sipos G."/>
            <person name="Prasanna A.N."/>
            <person name="Walter M.C."/>
            <person name="O'Connor E."/>
            <person name="Balint B."/>
            <person name="Krizsan K."/>
            <person name="Kiss B."/>
            <person name="Hess J."/>
            <person name="Varga T."/>
            <person name="Slot J."/>
            <person name="Riley R."/>
            <person name="Boka B."/>
            <person name="Rigling D."/>
            <person name="Barry K."/>
            <person name="Lee J."/>
            <person name="Mihaltcheva S."/>
            <person name="LaButti K."/>
            <person name="Lipzen A."/>
            <person name="Waldron R."/>
            <person name="Moloney N.M."/>
            <person name="Sperisen C."/>
            <person name="Kredics L."/>
            <person name="Vagvoelgyi C."/>
            <person name="Patrignani A."/>
            <person name="Fitzpatrick D."/>
            <person name="Nagy I."/>
            <person name="Doyle S."/>
            <person name="Anderson J.B."/>
            <person name="Grigoriev I.V."/>
            <person name="Gueldener U."/>
            <person name="Muensterkoetter M."/>
            <person name="Nagy L.G."/>
        </authorList>
    </citation>
    <scope>NUCLEOTIDE SEQUENCE [LARGE SCALE GENOMIC DNA]</scope>
    <source>
        <strain evidence="2">Ar21-2</strain>
    </source>
</reference>
<dbReference type="AlphaFoldDB" id="A0A2H3EM80"/>
<evidence type="ECO:0000313" key="2">
    <source>
        <dbReference type="Proteomes" id="UP000217790"/>
    </source>
</evidence>
<dbReference type="OrthoDB" id="2142724at2759"/>
<dbReference type="EMBL" id="KZ293645">
    <property type="protein sequence ID" value="PBL01888.1"/>
    <property type="molecule type" value="Genomic_DNA"/>
</dbReference>
<evidence type="ECO:0000313" key="1">
    <source>
        <dbReference type="EMBL" id="PBL01888.1"/>
    </source>
</evidence>
<protein>
    <recommendedName>
        <fullName evidence="3">Tc1-like transposase DDE domain-containing protein</fullName>
    </recommendedName>
</protein>
<dbReference type="Proteomes" id="UP000217790">
    <property type="component" value="Unassembled WGS sequence"/>
</dbReference>
<proteinExistence type="predicted"/>
<dbReference type="OMA" id="VEDQACK"/>
<feature type="non-terminal residue" evidence="1">
    <location>
        <position position="1"/>
    </location>
</feature>